<evidence type="ECO:0000259" key="4">
    <source>
        <dbReference type="Pfam" id="PF05118"/>
    </source>
</evidence>
<name>A0A5C9A6N4_9GAMM</name>
<dbReference type="SUPFAM" id="SSF51197">
    <property type="entry name" value="Clavaminate synthase-like"/>
    <property type="match status" value="1"/>
</dbReference>
<dbReference type="InterPro" id="IPR027443">
    <property type="entry name" value="IPNS-like_sf"/>
</dbReference>
<evidence type="ECO:0000313" key="6">
    <source>
        <dbReference type="Proteomes" id="UP000321039"/>
    </source>
</evidence>
<dbReference type="PANTHER" id="PTHR46332:SF5">
    <property type="entry name" value="ASPARTATE BETA-HYDROXYLASE DOMAIN CONTAINING 2"/>
    <property type="match status" value="1"/>
</dbReference>
<dbReference type="Gene3D" id="2.60.120.330">
    <property type="entry name" value="B-lactam Antibiotic, Isopenicillin N Synthase, Chain"/>
    <property type="match status" value="1"/>
</dbReference>
<keyword evidence="3" id="KW-0560">Oxidoreductase</keyword>
<organism evidence="5 6">
    <name type="scientific">Parahaliea maris</name>
    <dbReference type="NCBI Taxonomy" id="2716870"/>
    <lineage>
        <taxon>Bacteria</taxon>
        <taxon>Pseudomonadati</taxon>
        <taxon>Pseudomonadota</taxon>
        <taxon>Gammaproteobacteria</taxon>
        <taxon>Cellvibrionales</taxon>
        <taxon>Halieaceae</taxon>
        <taxon>Parahaliea</taxon>
    </lineage>
</organism>
<sequence>MNQAPSTRQLLQAFLAQPQDPRLGLFAGEALYRDGHSEAAVALWSLADDADPRVRRLSQVANAPEQAREVSDRADRACREFFTALHRQAVDEFQGDSHAAVQRVGDAIWPMTHDAPFEWQTELQQPVIFYLPDLPALPVTPNAQLHWAQPVAAAWGEILEEYQRAMSAQINLAPYVPEATRDPRWQTLRGTLDWSAIHLYREGQRTAHADAFPRTLAALEQADLVRVNGAPMEIFFSRLTPGAHIPPHFGLTNTRLTTHLPLVVPDNCAIRVGSETHHWQQGVIIAFDDSFEHEAWNRSDSDRVVLIFETHHPDLSEAERAAIESAYAARHQWLGGRRHLLEQLLADLG</sequence>
<dbReference type="InterPro" id="IPR007803">
    <property type="entry name" value="Asp/Arg/Pro-Hydrxlase"/>
</dbReference>
<comment type="similarity">
    <text evidence="1">Belongs to the aspartyl/asparaginyl beta-hydroxylase family.</text>
</comment>
<accession>A0A5C9A6N4</accession>
<dbReference type="GO" id="GO:0016020">
    <property type="term" value="C:membrane"/>
    <property type="evidence" value="ECO:0007669"/>
    <property type="project" value="TreeGrafter"/>
</dbReference>
<gene>
    <name evidence="5" type="ORF">FV139_04880</name>
</gene>
<dbReference type="AlphaFoldDB" id="A0A5C9A6N4"/>
<evidence type="ECO:0000256" key="1">
    <source>
        <dbReference type="ARBA" id="ARBA00007730"/>
    </source>
</evidence>
<proteinExistence type="inferred from homology"/>
<keyword evidence="6" id="KW-1185">Reference proteome</keyword>
<reference evidence="5 6" key="1">
    <citation type="submission" date="2019-08" db="EMBL/GenBank/DDBJ databases">
        <title>Parahaliea maris sp. nov., isolated from the surface seawater.</title>
        <authorList>
            <person name="Liu Y."/>
        </authorList>
    </citation>
    <scope>NUCLEOTIDE SEQUENCE [LARGE SCALE GENOMIC DNA]</scope>
    <source>
        <strain evidence="5 6">HSLHS9</strain>
    </source>
</reference>
<evidence type="ECO:0000256" key="2">
    <source>
        <dbReference type="ARBA" id="ARBA00022964"/>
    </source>
</evidence>
<dbReference type="Pfam" id="PF05118">
    <property type="entry name" value="Asp_Arg_Hydrox"/>
    <property type="match status" value="1"/>
</dbReference>
<dbReference type="InterPro" id="IPR051821">
    <property type="entry name" value="Asp/Asn_beta-hydroxylase"/>
</dbReference>
<protein>
    <submittedName>
        <fullName evidence="5">Aspartyl/asparaginyl beta-hydroxylase domain-containing protein</fullName>
    </submittedName>
</protein>
<evidence type="ECO:0000256" key="3">
    <source>
        <dbReference type="ARBA" id="ARBA00023002"/>
    </source>
</evidence>
<comment type="caution">
    <text evidence="5">The sequence shown here is derived from an EMBL/GenBank/DDBJ whole genome shotgun (WGS) entry which is preliminary data.</text>
</comment>
<dbReference type="EMBL" id="VRZA01000002">
    <property type="protein sequence ID" value="TXS95237.1"/>
    <property type="molecule type" value="Genomic_DNA"/>
</dbReference>
<dbReference type="PANTHER" id="PTHR46332">
    <property type="entry name" value="ASPARTATE BETA-HYDROXYLASE DOMAIN-CONTAINING PROTEIN 2"/>
    <property type="match status" value="1"/>
</dbReference>
<dbReference type="RefSeq" id="WP_148067148.1">
    <property type="nucleotide sequence ID" value="NZ_VRZA01000002.1"/>
</dbReference>
<feature type="domain" description="Aspartyl/asparaginy/proline hydroxylase" evidence="4">
    <location>
        <begin position="153"/>
        <end position="313"/>
    </location>
</feature>
<dbReference type="GO" id="GO:0051213">
    <property type="term" value="F:dioxygenase activity"/>
    <property type="evidence" value="ECO:0007669"/>
    <property type="project" value="UniProtKB-KW"/>
</dbReference>
<dbReference type="Proteomes" id="UP000321039">
    <property type="component" value="Unassembled WGS sequence"/>
</dbReference>
<evidence type="ECO:0000313" key="5">
    <source>
        <dbReference type="EMBL" id="TXS95237.1"/>
    </source>
</evidence>
<keyword evidence="2" id="KW-0223">Dioxygenase</keyword>